<gene>
    <name evidence="1" type="ORF">PSU4_19020</name>
</gene>
<dbReference type="Proteomes" id="UP000321685">
    <property type="component" value="Unassembled WGS sequence"/>
</dbReference>
<keyword evidence="2" id="KW-1185">Reference proteome</keyword>
<organism evidence="1 2">
    <name type="scientific">Pseudonocardia sulfidoxydans NBRC 16205</name>
    <dbReference type="NCBI Taxonomy" id="1223511"/>
    <lineage>
        <taxon>Bacteria</taxon>
        <taxon>Bacillati</taxon>
        <taxon>Actinomycetota</taxon>
        <taxon>Actinomycetes</taxon>
        <taxon>Pseudonocardiales</taxon>
        <taxon>Pseudonocardiaceae</taxon>
        <taxon>Pseudonocardia</taxon>
    </lineage>
</organism>
<dbReference type="EMBL" id="BJVJ01000014">
    <property type="protein sequence ID" value="GEL22948.1"/>
    <property type="molecule type" value="Genomic_DNA"/>
</dbReference>
<dbReference type="AlphaFoldDB" id="A0A511DIV2"/>
<evidence type="ECO:0000313" key="1">
    <source>
        <dbReference type="EMBL" id="GEL22948.1"/>
    </source>
</evidence>
<evidence type="ECO:0000313" key="2">
    <source>
        <dbReference type="Proteomes" id="UP000321685"/>
    </source>
</evidence>
<reference evidence="1 2" key="1">
    <citation type="submission" date="2019-07" db="EMBL/GenBank/DDBJ databases">
        <title>Whole genome shotgun sequence of Pseudonocardia sulfidoxydans NBRC 16205.</title>
        <authorList>
            <person name="Hosoyama A."/>
            <person name="Uohara A."/>
            <person name="Ohji S."/>
            <person name="Ichikawa N."/>
        </authorList>
    </citation>
    <scope>NUCLEOTIDE SEQUENCE [LARGE SCALE GENOMIC DNA]</scope>
    <source>
        <strain evidence="1 2">NBRC 16205</strain>
    </source>
</reference>
<proteinExistence type="predicted"/>
<comment type="caution">
    <text evidence="1">The sequence shown here is derived from an EMBL/GenBank/DDBJ whole genome shotgun (WGS) entry which is preliminary data.</text>
</comment>
<name>A0A511DIV2_9PSEU</name>
<sequence length="123" mass="13383">MLVDVLAVPGDGPLAALVLVEVAVEQLVDRGRCVRTSSLLDLGHEAEPNLLGPVPYLRARRYYLDEVVPAFRDRVDAPVDAESTARQLVDASLLTLPRIDRPGHDARSYVVRVTLRVTSAGSL</sequence>
<protein>
    <submittedName>
        <fullName evidence="1">Uncharacterized protein</fullName>
    </submittedName>
</protein>
<accession>A0A511DIV2</accession>